<dbReference type="InterPro" id="IPR009003">
    <property type="entry name" value="Peptidase_S1_PA"/>
</dbReference>
<dbReference type="AlphaFoldDB" id="A0A2S2N6B5"/>
<accession>A0A2S2N6B5</accession>
<feature type="domain" description="Peptidase S1" evidence="3">
    <location>
        <begin position="152"/>
        <end position="401"/>
    </location>
</feature>
<organism evidence="4">
    <name type="scientific">Schizaphis graminum</name>
    <name type="common">Green bug aphid</name>
    <dbReference type="NCBI Taxonomy" id="13262"/>
    <lineage>
        <taxon>Eukaryota</taxon>
        <taxon>Metazoa</taxon>
        <taxon>Ecdysozoa</taxon>
        <taxon>Arthropoda</taxon>
        <taxon>Hexapoda</taxon>
        <taxon>Insecta</taxon>
        <taxon>Pterygota</taxon>
        <taxon>Neoptera</taxon>
        <taxon>Paraneoptera</taxon>
        <taxon>Hemiptera</taxon>
        <taxon>Sternorrhyncha</taxon>
        <taxon>Aphidomorpha</taxon>
        <taxon>Aphidoidea</taxon>
        <taxon>Aphididae</taxon>
        <taxon>Aphidini</taxon>
        <taxon>Schizaphis</taxon>
    </lineage>
</organism>
<dbReference type="GO" id="GO:0004252">
    <property type="term" value="F:serine-type endopeptidase activity"/>
    <property type="evidence" value="ECO:0007669"/>
    <property type="project" value="InterPro"/>
</dbReference>
<dbReference type="CDD" id="cd00190">
    <property type="entry name" value="Tryp_SPc"/>
    <property type="match status" value="1"/>
</dbReference>
<name>A0A2S2N6B5_SCHGA</name>
<protein>
    <submittedName>
        <fullName evidence="4">Limulus clotting factor C</fullName>
    </submittedName>
</protein>
<dbReference type="InterPro" id="IPR035976">
    <property type="entry name" value="Sushi/SCR/CCP_sf"/>
</dbReference>
<evidence type="ECO:0000313" key="4">
    <source>
        <dbReference type="EMBL" id="MBY12640.1"/>
    </source>
</evidence>
<keyword evidence="1" id="KW-1015">Disulfide bond</keyword>
<dbReference type="InterPro" id="IPR043504">
    <property type="entry name" value="Peptidase_S1_PA_chymotrypsin"/>
</dbReference>
<dbReference type="EMBL" id="GGMR01000021">
    <property type="protein sequence ID" value="MBY12640.1"/>
    <property type="molecule type" value="Transcribed_RNA"/>
</dbReference>
<dbReference type="PROSITE" id="PS00134">
    <property type="entry name" value="TRYPSIN_HIS"/>
    <property type="match status" value="1"/>
</dbReference>
<dbReference type="SMART" id="SM00020">
    <property type="entry name" value="Tryp_SPc"/>
    <property type="match status" value="1"/>
</dbReference>
<dbReference type="InterPro" id="IPR018114">
    <property type="entry name" value="TRYPSIN_HIS"/>
</dbReference>
<evidence type="ECO:0000256" key="1">
    <source>
        <dbReference type="ARBA" id="ARBA00023157"/>
    </source>
</evidence>
<dbReference type="SUPFAM" id="SSF57535">
    <property type="entry name" value="Complement control module/SCR domain"/>
    <property type="match status" value="1"/>
</dbReference>
<dbReference type="InterPro" id="IPR051487">
    <property type="entry name" value="Ser/Thr_Proteases_Immune/Dev"/>
</dbReference>
<sequence length="415" mass="45829">MIPNIEGTVYSLVDTVPIEVVPPGTYVDYNTAVEENCREGYYKTVPDRLMICSKNGNWYPKIDKICLKRCPPMFSDSLDIECVYNGKKESCSNPSIPGTLLSPKCKVTHTVPNGQIETPIKLRCQPDGNWSGQLYTCIPYCGRPYIPSQPLILEGIVSSYGSTPWNVGIYQKHKNNFNLICGGTLIAPNLVVSAAHCFWSEGLASRILVNDGTFKISVGKYKSDISIKDNEFTQIIDVGLIYLKEDYYGRSGFHANDLAIIVLPIKVNISNVVSPVCLDWTKKYSITNGAMGKVVGWGKTEKMVASSILLEANLPYINQNTCRDMYTNGFQNFISMDKFCAGTKTGQGVHQGDSGAGLTFVHSSLYFLSGIVSVKDPNTNDSIAVFTDVSRHIGWIHDIFNNYTYASDSFSRAIG</sequence>
<evidence type="ECO:0000259" key="3">
    <source>
        <dbReference type="PROSITE" id="PS50240"/>
    </source>
</evidence>
<dbReference type="SUPFAM" id="SSF50494">
    <property type="entry name" value="Trypsin-like serine proteases"/>
    <property type="match status" value="1"/>
</dbReference>
<dbReference type="PROSITE" id="PS50240">
    <property type="entry name" value="TRYPSIN_DOM"/>
    <property type="match status" value="1"/>
</dbReference>
<dbReference type="PANTHER" id="PTHR24256">
    <property type="entry name" value="TRYPTASE-RELATED"/>
    <property type="match status" value="1"/>
</dbReference>
<dbReference type="InterPro" id="IPR000436">
    <property type="entry name" value="Sushi_SCR_CCP_dom"/>
</dbReference>
<reference evidence="4" key="1">
    <citation type="submission" date="2018-04" db="EMBL/GenBank/DDBJ databases">
        <title>Transcriptome of Schizaphis graminum biotype I.</title>
        <authorList>
            <person name="Scully E.D."/>
            <person name="Geib S.M."/>
            <person name="Palmer N.A."/>
            <person name="Koch K."/>
            <person name="Bradshaw J."/>
            <person name="Heng-Moss T."/>
            <person name="Sarath G."/>
        </authorList>
    </citation>
    <scope>NUCLEOTIDE SEQUENCE</scope>
</reference>
<gene>
    <name evidence="4" type="primary">LFC_1</name>
    <name evidence="4" type="ORF">g.16154</name>
</gene>
<dbReference type="GO" id="GO:0006508">
    <property type="term" value="P:proteolysis"/>
    <property type="evidence" value="ECO:0007669"/>
    <property type="project" value="InterPro"/>
</dbReference>
<dbReference type="Pfam" id="PF00089">
    <property type="entry name" value="Trypsin"/>
    <property type="match status" value="1"/>
</dbReference>
<evidence type="ECO:0000256" key="2">
    <source>
        <dbReference type="ARBA" id="ARBA00024195"/>
    </source>
</evidence>
<comment type="similarity">
    <text evidence="2">Belongs to the peptidase S1 family. CLIP subfamily.</text>
</comment>
<dbReference type="PRINTS" id="PR00722">
    <property type="entry name" value="CHYMOTRYPSIN"/>
</dbReference>
<dbReference type="Gene3D" id="2.40.10.10">
    <property type="entry name" value="Trypsin-like serine proteases"/>
    <property type="match status" value="1"/>
</dbReference>
<dbReference type="Pfam" id="PF00084">
    <property type="entry name" value="Sushi"/>
    <property type="match status" value="1"/>
</dbReference>
<dbReference type="InterPro" id="IPR001314">
    <property type="entry name" value="Peptidase_S1A"/>
</dbReference>
<dbReference type="InterPro" id="IPR001254">
    <property type="entry name" value="Trypsin_dom"/>
</dbReference>
<proteinExistence type="inferred from homology"/>